<reference evidence="2 3" key="2">
    <citation type="journal article" date="2011" name="Stand. Genomic Sci.">
        <title>Complete genome sequence of Paludibacter propionicigenes type strain (WB4).</title>
        <authorList>
            <person name="Gronow S."/>
            <person name="Munk C."/>
            <person name="Lapidus A."/>
            <person name="Nolan M."/>
            <person name="Lucas S."/>
            <person name="Hammon N."/>
            <person name="Deshpande S."/>
            <person name="Cheng J.F."/>
            <person name="Tapia R."/>
            <person name="Han C."/>
            <person name="Goodwin L."/>
            <person name="Pitluck S."/>
            <person name="Liolios K."/>
            <person name="Ivanova N."/>
            <person name="Mavromatis K."/>
            <person name="Mikhailova N."/>
            <person name="Pati A."/>
            <person name="Chen A."/>
            <person name="Palaniappan K."/>
            <person name="Land M."/>
            <person name="Hauser L."/>
            <person name="Chang Y.J."/>
            <person name="Jeffries C.D."/>
            <person name="Brambilla E."/>
            <person name="Rohde M."/>
            <person name="Goker M."/>
            <person name="Detter J.C."/>
            <person name="Woyke T."/>
            <person name="Bristow J."/>
            <person name="Eisen J.A."/>
            <person name="Markowitz V."/>
            <person name="Hugenholtz P."/>
            <person name="Kyrpides N.C."/>
            <person name="Klenk H.P."/>
        </authorList>
    </citation>
    <scope>NUCLEOTIDE SEQUENCE [LARGE SCALE GENOMIC DNA]</scope>
    <source>
        <strain evidence="3">DSM 17365 / JCM 13257 / WB4</strain>
    </source>
</reference>
<dbReference type="HOGENOM" id="CLU_447487_0_0_10"/>
<proteinExistence type="predicted"/>
<keyword evidence="1" id="KW-0812">Transmembrane</keyword>
<accession>E4T635</accession>
<keyword evidence="1" id="KW-1133">Transmembrane helix</keyword>
<feature type="transmembrane region" description="Helical" evidence="1">
    <location>
        <begin position="6"/>
        <end position="24"/>
    </location>
</feature>
<dbReference type="AlphaFoldDB" id="E4T635"/>
<reference key="1">
    <citation type="submission" date="2010-11" db="EMBL/GenBank/DDBJ databases">
        <title>The complete genome of Paludibacter propionicigenes DSM 17365.</title>
        <authorList>
            <consortium name="US DOE Joint Genome Institute (JGI-PGF)"/>
            <person name="Lucas S."/>
            <person name="Copeland A."/>
            <person name="Lapidus A."/>
            <person name="Bruce D."/>
            <person name="Goodwin L."/>
            <person name="Pitluck S."/>
            <person name="Kyrpides N."/>
            <person name="Mavromatis K."/>
            <person name="Ivanova N."/>
            <person name="Munk A.C."/>
            <person name="Brettin T."/>
            <person name="Detter J.C."/>
            <person name="Han C."/>
            <person name="Tapia R."/>
            <person name="Land M."/>
            <person name="Hauser L."/>
            <person name="Markowitz V."/>
            <person name="Cheng J.-F."/>
            <person name="Hugenholtz P."/>
            <person name="Woyke T."/>
            <person name="Wu D."/>
            <person name="Gronow S."/>
            <person name="Wellnitz S."/>
            <person name="Brambilla E."/>
            <person name="Klenk H.-P."/>
            <person name="Eisen J.A."/>
        </authorList>
    </citation>
    <scope>NUCLEOTIDE SEQUENCE</scope>
    <source>
        <strain>WB4</strain>
    </source>
</reference>
<organism evidence="2 3">
    <name type="scientific">Paludibacter propionicigenes (strain DSM 17365 / JCM 13257 / WB4)</name>
    <dbReference type="NCBI Taxonomy" id="694427"/>
    <lineage>
        <taxon>Bacteria</taxon>
        <taxon>Pseudomonadati</taxon>
        <taxon>Bacteroidota</taxon>
        <taxon>Bacteroidia</taxon>
        <taxon>Bacteroidales</taxon>
        <taxon>Paludibacteraceae</taxon>
        <taxon>Paludibacter</taxon>
    </lineage>
</organism>
<dbReference type="OrthoDB" id="980638at2"/>
<name>E4T635_PALPW</name>
<dbReference type="KEGG" id="ppn:Palpr_2042"/>
<gene>
    <name evidence="2" type="ordered locus">Palpr_2042</name>
</gene>
<sequence>MTEKILLILICLICVILGVTIILYHKIITGCFFKNFYIKFVFGIFGFIFSAITYLYSSYTNILLNRYNHDNFLSYPINQIKRINSNFEQIIRFDKNNLIAEEYKYNFIIDRTLSTINLCDSIIKDTLSNHFIQDIKREGLIDNNILIKYKNIIKSQFEIPDVLLCEMLLSLSQKDSNVNCTVLIYNGNTGLKDNSRVPTSSVIKGGIKDILKNYIDTLGNQNGGLIRNNSEKKSYPHWRQNRKTDVSEIFRIATTQSHFCNGKSVITILTDVESDSIKNTYGLLEQELKNYTENYPKNILQILQLKGNLKQNKDAIAKNNSLIDKYTTFIPFDKFYQPNIIDENEIKNFCSFIVQIPVKDTSQQLDFYYPLASGKFQNINASTVIFKNLPKKDSIFLFRLKCESGNKEKLVLNIGLQLNKSKQLFGDPEELEIDSITKYPLTFADNQDNINNFFLEISTPSGRIRQKILICFKECLAINVCYLLIFLNTLFFVLLYFISWFFCLKISNCRCVTNNQLLNIVAPYIVFLPFLGICILILYGVRILCVMPLFFIFWLLFVFLISLLLFFFQKHENDEERKDFKHCTIKAKGAPSNRLYLKIFNIRKKVTRKN</sequence>
<feature type="transmembrane region" description="Helical" evidence="1">
    <location>
        <begin position="547"/>
        <end position="568"/>
    </location>
</feature>
<dbReference type="RefSeq" id="WP_013445548.1">
    <property type="nucleotide sequence ID" value="NC_014734.1"/>
</dbReference>
<feature type="transmembrane region" description="Helical" evidence="1">
    <location>
        <begin position="482"/>
        <end position="504"/>
    </location>
</feature>
<feature type="transmembrane region" description="Helical" evidence="1">
    <location>
        <begin position="516"/>
        <end position="541"/>
    </location>
</feature>
<dbReference type="STRING" id="694427.Palpr_2042"/>
<keyword evidence="3" id="KW-1185">Reference proteome</keyword>
<evidence type="ECO:0000256" key="1">
    <source>
        <dbReference type="SAM" id="Phobius"/>
    </source>
</evidence>
<evidence type="ECO:0000313" key="3">
    <source>
        <dbReference type="Proteomes" id="UP000008718"/>
    </source>
</evidence>
<evidence type="ECO:0008006" key="4">
    <source>
        <dbReference type="Google" id="ProtNLM"/>
    </source>
</evidence>
<protein>
    <recommendedName>
        <fullName evidence="4">Transmembrane protein</fullName>
    </recommendedName>
</protein>
<dbReference type="Proteomes" id="UP000008718">
    <property type="component" value="Chromosome"/>
</dbReference>
<evidence type="ECO:0000313" key="2">
    <source>
        <dbReference type="EMBL" id="ADQ80179.1"/>
    </source>
</evidence>
<keyword evidence="1" id="KW-0472">Membrane</keyword>
<feature type="transmembrane region" description="Helical" evidence="1">
    <location>
        <begin position="36"/>
        <end position="56"/>
    </location>
</feature>
<dbReference type="EMBL" id="CP002345">
    <property type="protein sequence ID" value="ADQ80179.1"/>
    <property type="molecule type" value="Genomic_DNA"/>
</dbReference>